<proteinExistence type="inferred from homology"/>
<evidence type="ECO:0000256" key="1">
    <source>
        <dbReference type="ARBA" id="ARBA00005909"/>
    </source>
</evidence>
<evidence type="ECO:0000256" key="3">
    <source>
        <dbReference type="ARBA" id="ARBA00023125"/>
    </source>
</evidence>
<dbReference type="Proteomes" id="UP001415857">
    <property type="component" value="Unassembled WGS sequence"/>
</dbReference>
<accession>A0AAP0N4S4</accession>
<feature type="region of interest" description="Disordered" evidence="6">
    <location>
        <begin position="99"/>
        <end position="128"/>
    </location>
</feature>
<comment type="similarity">
    <text evidence="1 5">Belongs to the BZR/LAT61 family.</text>
</comment>
<feature type="compositionally biased region" description="Low complexity" evidence="6">
    <location>
        <begin position="116"/>
        <end position="128"/>
    </location>
</feature>
<dbReference type="GO" id="GO:0009742">
    <property type="term" value="P:brassinosteroid mediated signaling pathway"/>
    <property type="evidence" value="ECO:0007669"/>
    <property type="project" value="UniProtKB-UniRule"/>
</dbReference>
<keyword evidence="5" id="KW-1070">Brassinosteroid signaling pathway</keyword>
<organism evidence="8 9">
    <name type="scientific">Liquidambar formosana</name>
    <name type="common">Formosan gum</name>
    <dbReference type="NCBI Taxonomy" id="63359"/>
    <lineage>
        <taxon>Eukaryota</taxon>
        <taxon>Viridiplantae</taxon>
        <taxon>Streptophyta</taxon>
        <taxon>Embryophyta</taxon>
        <taxon>Tracheophyta</taxon>
        <taxon>Spermatophyta</taxon>
        <taxon>Magnoliopsida</taxon>
        <taxon>eudicotyledons</taxon>
        <taxon>Gunneridae</taxon>
        <taxon>Pentapetalae</taxon>
        <taxon>Saxifragales</taxon>
        <taxon>Altingiaceae</taxon>
        <taxon>Liquidambar</taxon>
    </lineage>
</organism>
<gene>
    <name evidence="8" type="ORF">L1049_012546</name>
</gene>
<keyword evidence="3 5" id="KW-0238">DNA-binding</keyword>
<dbReference type="GO" id="GO:0005634">
    <property type="term" value="C:nucleus"/>
    <property type="evidence" value="ECO:0007669"/>
    <property type="project" value="UniProtKB-SubCell"/>
</dbReference>
<dbReference type="GO" id="GO:0003677">
    <property type="term" value="F:DNA binding"/>
    <property type="evidence" value="ECO:0007669"/>
    <property type="project" value="UniProtKB-UniRule"/>
</dbReference>
<comment type="caution">
    <text evidence="8">The sequence shown here is derived from an EMBL/GenBank/DDBJ whole genome shotgun (WGS) entry which is preliminary data.</text>
</comment>
<dbReference type="PANTHER" id="PTHR31506">
    <property type="entry name" value="BES1/BZR1 HOMOLOG PROTEIN 3-RELATED"/>
    <property type="match status" value="1"/>
</dbReference>
<evidence type="ECO:0000256" key="2">
    <source>
        <dbReference type="ARBA" id="ARBA00023015"/>
    </source>
</evidence>
<sequence length="128" mass="14298">MYGNYKLPKHCDNNEVLKALCNEAGLDRRTGRYHLPDASLWNAWTLWVDLHQRVHARLTTRALVRPLTQAQHPLPSLALPHLLMLLLIPMPMAILSSHGSKTSHLYPHQPPPPSSPISTSIVAPSVLP</sequence>
<feature type="domain" description="BES1/BZR1 plant transcription factor N-terminal" evidence="7">
    <location>
        <begin position="1"/>
        <end position="25"/>
    </location>
</feature>
<comment type="subcellular location">
    <subcellularLocation>
        <location evidence="5">Nucleus</location>
    </subcellularLocation>
</comment>
<dbReference type="InterPro" id="IPR033264">
    <property type="entry name" value="BZR"/>
</dbReference>
<evidence type="ECO:0000256" key="5">
    <source>
        <dbReference type="RuleBase" id="RU369040"/>
    </source>
</evidence>
<keyword evidence="2 5" id="KW-0805">Transcription regulation</keyword>
<dbReference type="Pfam" id="PF05687">
    <property type="entry name" value="BES1_N"/>
    <property type="match status" value="1"/>
</dbReference>
<name>A0AAP0N4S4_LIQFO</name>
<evidence type="ECO:0000313" key="9">
    <source>
        <dbReference type="Proteomes" id="UP001415857"/>
    </source>
</evidence>
<protein>
    <recommendedName>
        <fullName evidence="5">Protein BZR1 homolog</fullName>
    </recommendedName>
    <alternativeName>
        <fullName evidence="5">Protein BRASSINAZOLE-RESISTANT 1 homolog</fullName>
    </alternativeName>
</protein>
<dbReference type="GO" id="GO:0003700">
    <property type="term" value="F:DNA-binding transcription factor activity"/>
    <property type="evidence" value="ECO:0007669"/>
    <property type="project" value="UniProtKB-UniRule"/>
</dbReference>
<dbReference type="PANTHER" id="PTHR31506:SF2">
    <property type="entry name" value="BES1_BZR1 HOMOLOG PROTEIN 3"/>
    <property type="match status" value="1"/>
</dbReference>
<dbReference type="AlphaFoldDB" id="A0AAP0N4S4"/>
<keyword evidence="9" id="KW-1185">Reference proteome</keyword>
<dbReference type="EMBL" id="JBBPBK010000095">
    <property type="protein sequence ID" value="KAK9266650.1"/>
    <property type="molecule type" value="Genomic_DNA"/>
</dbReference>
<evidence type="ECO:0000313" key="8">
    <source>
        <dbReference type="EMBL" id="KAK9266650.1"/>
    </source>
</evidence>
<evidence type="ECO:0000256" key="6">
    <source>
        <dbReference type="SAM" id="MobiDB-lite"/>
    </source>
</evidence>
<reference evidence="8 9" key="1">
    <citation type="journal article" date="2024" name="Plant J.">
        <title>Genome sequences and population genomics reveal climatic adaptation and genomic divergence between two closely related sweetgum species.</title>
        <authorList>
            <person name="Xu W.Q."/>
            <person name="Ren C.Q."/>
            <person name="Zhang X.Y."/>
            <person name="Comes H.P."/>
            <person name="Liu X.H."/>
            <person name="Li Y.G."/>
            <person name="Kettle C.J."/>
            <person name="Jalonen R."/>
            <person name="Gaisberger H."/>
            <person name="Ma Y.Z."/>
            <person name="Qiu Y.X."/>
        </authorList>
    </citation>
    <scope>NUCLEOTIDE SEQUENCE [LARGE SCALE GENOMIC DNA]</scope>
    <source>
        <strain evidence="8">Hangzhou</strain>
    </source>
</reference>
<evidence type="ECO:0000256" key="4">
    <source>
        <dbReference type="ARBA" id="ARBA00023163"/>
    </source>
</evidence>
<comment type="function">
    <text evidence="5">Functions in brassinosteroid signaling. May function as transcriptional repressor.</text>
</comment>
<dbReference type="InterPro" id="IPR008540">
    <property type="entry name" value="BES1_N"/>
</dbReference>
<dbReference type="GO" id="GO:0006351">
    <property type="term" value="P:DNA-templated transcription"/>
    <property type="evidence" value="ECO:0007669"/>
    <property type="project" value="InterPro"/>
</dbReference>
<keyword evidence="4 5" id="KW-0804">Transcription</keyword>
<evidence type="ECO:0000259" key="7">
    <source>
        <dbReference type="Pfam" id="PF05687"/>
    </source>
</evidence>